<accession>A0A6A6U5B0</accession>
<dbReference type="SMART" id="SM00220">
    <property type="entry name" value="S_TKc"/>
    <property type="match status" value="1"/>
</dbReference>
<proteinExistence type="predicted"/>
<keyword evidence="3" id="KW-0808">Transferase</keyword>
<feature type="compositionally biased region" description="Basic and acidic residues" evidence="1">
    <location>
        <begin position="649"/>
        <end position="666"/>
    </location>
</feature>
<evidence type="ECO:0000313" key="3">
    <source>
        <dbReference type="EMBL" id="KAF2666771.1"/>
    </source>
</evidence>
<keyword evidence="3" id="KW-0418">Kinase</keyword>
<dbReference type="Proteomes" id="UP000799302">
    <property type="component" value="Unassembled WGS sequence"/>
</dbReference>
<feature type="compositionally biased region" description="Acidic residues" evidence="1">
    <location>
        <begin position="667"/>
        <end position="727"/>
    </location>
</feature>
<sequence>MVRTRNQDYGLPAPVQPRQRVTVSETWTRLSERPFFLNQIAGIHYRGRRDEHVPVSYLVRDRYAEDPAFIPGATLPGQPALLSPVQANDRRAIAKAAATAELQRQNDIYADIMCKQLPTADAKAENEALELDGQRNIAKRRKLQYVRNDDENIPKLKKAVAMRYRRNKGMNKTTLMKWERARQRQLRELLARFGANIEPDASGACGRVHKLDREDGDPEKPDCYALKIAYKFSFGHELEFLKKFTRHNPRNIALHIASKSEKPSNYFINYCTEWTDEGDLYKWSHRYGLAARTKDMPSLPEGSSGPQRPQSLDEKQVWQLLKQMLEALMFLHNGPANAASWSPIIHYDIKPGNILAYKTGPDNQPVYTFKIADFGHAHYQGDIHGSVGTYVYGPPEMVRRLDKDPFIEARSGDALTTACDVFGLGMTIHTILTNQTARWSIREICEDFEDNTLRVGIQPINVLPLHVLNKLPTRDNHDDPANHFRPGGGPAYQNEILEGAERTMMVRTRKYSPALSYLVYRLCSPVEIAKKSQKKFERYTAVEALVYVNTILNEADASSKSFEDYVMSQRKGICDEIADFHWTRTRRDFEKARTLVENYLERNGGSFPQPVIDPVYATTQQGYVRGQTPDRPFKNALKGPRLRLTINADPDRRRAIEETLRQQAEERQDDEDEEDEDEENDDEENEEEEDDEEDEEEEDEDDEDQEDEQDEDEQDEDEQEEEEQEEDTAVKLNQRLANNHQNMAPPTVPATTTQTAKPPHKMVGFSGKVKPRPKR</sequence>
<dbReference type="CDD" id="cd00180">
    <property type="entry name" value="PKc"/>
    <property type="match status" value="1"/>
</dbReference>
<dbReference type="GO" id="GO:0005524">
    <property type="term" value="F:ATP binding"/>
    <property type="evidence" value="ECO:0007669"/>
    <property type="project" value="InterPro"/>
</dbReference>
<protein>
    <submittedName>
        <fullName evidence="3">Kinase-like protein</fullName>
    </submittedName>
</protein>
<dbReference type="AlphaFoldDB" id="A0A6A6U5B0"/>
<evidence type="ECO:0000256" key="1">
    <source>
        <dbReference type="SAM" id="MobiDB-lite"/>
    </source>
</evidence>
<gene>
    <name evidence="3" type="ORF">BT63DRAFT_457727</name>
</gene>
<feature type="domain" description="Protein kinase" evidence="2">
    <location>
        <begin position="194"/>
        <end position="552"/>
    </location>
</feature>
<organism evidence="3 4">
    <name type="scientific">Microthyrium microscopicum</name>
    <dbReference type="NCBI Taxonomy" id="703497"/>
    <lineage>
        <taxon>Eukaryota</taxon>
        <taxon>Fungi</taxon>
        <taxon>Dikarya</taxon>
        <taxon>Ascomycota</taxon>
        <taxon>Pezizomycotina</taxon>
        <taxon>Dothideomycetes</taxon>
        <taxon>Dothideomycetes incertae sedis</taxon>
        <taxon>Microthyriales</taxon>
        <taxon>Microthyriaceae</taxon>
        <taxon>Microthyrium</taxon>
    </lineage>
</organism>
<dbReference type="PANTHER" id="PTHR44167">
    <property type="entry name" value="OVARIAN-SPECIFIC SERINE/THREONINE-PROTEIN KINASE LOK-RELATED"/>
    <property type="match status" value="1"/>
</dbReference>
<evidence type="ECO:0000313" key="4">
    <source>
        <dbReference type="Proteomes" id="UP000799302"/>
    </source>
</evidence>
<dbReference type="PANTHER" id="PTHR44167:SF24">
    <property type="entry name" value="SERINE_THREONINE-PROTEIN KINASE CHK2"/>
    <property type="match status" value="1"/>
</dbReference>
<dbReference type="InterPro" id="IPR011009">
    <property type="entry name" value="Kinase-like_dom_sf"/>
</dbReference>
<dbReference type="Gene3D" id="1.10.510.10">
    <property type="entry name" value="Transferase(Phosphotransferase) domain 1"/>
    <property type="match status" value="1"/>
</dbReference>
<dbReference type="SUPFAM" id="SSF56112">
    <property type="entry name" value="Protein kinase-like (PK-like)"/>
    <property type="match status" value="1"/>
</dbReference>
<dbReference type="OrthoDB" id="3673723at2759"/>
<dbReference type="InterPro" id="IPR000719">
    <property type="entry name" value="Prot_kinase_dom"/>
</dbReference>
<feature type="region of interest" description="Disordered" evidence="1">
    <location>
        <begin position="623"/>
        <end position="775"/>
    </location>
</feature>
<name>A0A6A6U5B0_9PEZI</name>
<reference evidence="3" key="1">
    <citation type="journal article" date="2020" name="Stud. Mycol.">
        <title>101 Dothideomycetes genomes: a test case for predicting lifestyles and emergence of pathogens.</title>
        <authorList>
            <person name="Haridas S."/>
            <person name="Albert R."/>
            <person name="Binder M."/>
            <person name="Bloem J."/>
            <person name="Labutti K."/>
            <person name="Salamov A."/>
            <person name="Andreopoulos B."/>
            <person name="Baker S."/>
            <person name="Barry K."/>
            <person name="Bills G."/>
            <person name="Bluhm B."/>
            <person name="Cannon C."/>
            <person name="Castanera R."/>
            <person name="Culley D."/>
            <person name="Daum C."/>
            <person name="Ezra D."/>
            <person name="Gonzalez J."/>
            <person name="Henrissat B."/>
            <person name="Kuo A."/>
            <person name="Liang C."/>
            <person name="Lipzen A."/>
            <person name="Lutzoni F."/>
            <person name="Magnuson J."/>
            <person name="Mondo S."/>
            <person name="Nolan M."/>
            <person name="Ohm R."/>
            <person name="Pangilinan J."/>
            <person name="Park H.-J."/>
            <person name="Ramirez L."/>
            <person name="Alfaro M."/>
            <person name="Sun H."/>
            <person name="Tritt A."/>
            <person name="Yoshinaga Y."/>
            <person name="Zwiers L.-H."/>
            <person name="Turgeon B."/>
            <person name="Goodwin S."/>
            <person name="Spatafora J."/>
            <person name="Crous P."/>
            <person name="Grigoriev I."/>
        </authorList>
    </citation>
    <scope>NUCLEOTIDE SEQUENCE</scope>
    <source>
        <strain evidence="3">CBS 115976</strain>
    </source>
</reference>
<dbReference type="GO" id="GO:0004672">
    <property type="term" value="F:protein kinase activity"/>
    <property type="evidence" value="ECO:0007669"/>
    <property type="project" value="InterPro"/>
</dbReference>
<dbReference type="EMBL" id="MU004238">
    <property type="protein sequence ID" value="KAF2666771.1"/>
    <property type="molecule type" value="Genomic_DNA"/>
</dbReference>
<dbReference type="PROSITE" id="PS50011">
    <property type="entry name" value="PROTEIN_KINASE_DOM"/>
    <property type="match status" value="1"/>
</dbReference>
<evidence type="ECO:0000259" key="2">
    <source>
        <dbReference type="PROSITE" id="PS50011"/>
    </source>
</evidence>
<keyword evidence="4" id="KW-1185">Reference proteome</keyword>
<dbReference type="Pfam" id="PF00069">
    <property type="entry name" value="Pkinase"/>
    <property type="match status" value="1"/>
</dbReference>